<dbReference type="EMBL" id="SWLB01000009">
    <property type="protein sequence ID" value="KAF3334256.1"/>
    <property type="molecule type" value="Genomic_DNA"/>
</dbReference>
<dbReference type="OrthoDB" id="731074at2759"/>
<protein>
    <submittedName>
        <fullName evidence="2">Uncharacterized protein</fullName>
    </submittedName>
</protein>
<accession>A0A833VCR9</accession>
<feature type="compositionally biased region" description="Pro residues" evidence="1">
    <location>
        <begin position="1"/>
        <end position="11"/>
    </location>
</feature>
<name>A0A833VCR9_9POAL</name>
<dbReference type="PANTHER" id="PTHR31972">
    <property type="entry name" value="EXPRESSED PROTEIN"/>
    <property type="match status" value="1"/>
</dbReference>
<evidence type="ECO:0000313" key="2">
    <source>
        <dbReference type="EMBL" id="KAF3334256.1"/>
    </source>
</evidence>
<dbReference type="InterPro" id="IPR008586">
    <property type="entry name" value="DUF868_pln"/>
</dbReference>
<proteinExistence type="predicted"/>
<feature type="compositionally biased region" description="Low complexity" evidence="1">
    <location>
        <begin position="14"/>
        <end position="26"/>
    </location>
</feature>
<evidence type="ECO:0000313" key="3">
    <source>
        <dbReference type="Proteomes" id="UP000623129"/>
    </source>
</evidence>
<dbReference type="Pfam" id="PF05910">
    <property type="entry name" value="DUF868"/>
    <property type="match status" value="1"/>
</dbReference>
<sequence>MHEQPPLPPSFVDPASTGGAATAAPKPGQSIAMSVYRTKIAGHCRLITISWYRDLLSHGFSVSIDANGNSCSDYGSRNGSCKVELRPWQFWRKHGSKLVHVDERPVHVHWDLRSARFSGEPEPRSGYYIAVVSDEVEEVVLLLGDLKKEAYKRTASRPASIDATLISRKEHIFGKKRFAMRSKLHERGRHHEIIIQFGDSNTGSSVGGNIDPQMEIKIDGHIVISVKHLQWKFRGNQSITVGKARIEVYWDVHDWLFSPGLSHALFIFKPVLLMTSSSASASSSLNSLLSSAQGSSANVSGTLPGFCLYLHAWKLE</sequence>
<dbReference type="Proteomes" id="UP000623129">
    <property type="component" value="Unassembled WGS sequence"/>
</dbReference>
<comment type="caution">
    <text evidence="2">The sequence shown here is derived from an EMBL/GenBank/DDBJ whole genome shotgun (WGS) entry which is preliminary data.</text>
</comment>
<reference evidence="2" key="1">
    <citation type="submission" date="2020-01" db="EMBL/GenBank/DDBJ databases">
        <title>Genome sequence of Kobresia littledalei, the first chromosome-level genome in the family Cyperaceae.</title>
        <authorList>
            <person name="Qu G."/>
        </authorList>
    </citation>
    <scope>NUCLEOTIDE SEQUENCE</scope>
    <source>
        <strain evidence="2">C.B.Clarke</strain>
        <tissue evidence="2">Leaf</tissue>
    </source>
</reference>
<feature type="region of interest" description="Disordered" evidence="1">
    <location>
        <begin position="1"/>
        <end position="26"/>
    </location>
</feature>
<evidence type="ECO:0000256" key="1">
    <source>
        <dbReference type="SAM" id="MobiDB-lite"/>
    </source>
</evidence>
<keyword evidence="3" id="KW-1185">Reference proteome</keyword>
<dbReference type="AlphaFoldDB" id="A0A833VCR9"/>
<dbReference type="PANTHER" id="PTHR31972:SF9">
    <property type="entry name" value="OS05G0108400 PROTEIN"/>
    <property type="match status" value="1"/>
</dbReference>
<gene>
    <name evidence="2" type="ORF">FCM35_KLT20860</name>
</gene>
<organism evidence="2 3">
    <name type="scientific">Carex littledalei</name>
    <dbReference type="NCBI Taxonomy" id="544730"/>
    <lineage>
        <taxon>Eukaryota</taxon>
        <taxon>Viridiplantae</taxon>
        <taxon>Streptophyta</taxon>
        <taxon>Embryophyta</taxon>
        <taxon>Tracheophyta</taxon>
        <taxon>Spermatophyta</taxon>
        <taxon>Magnoliopsida</taxon>
        <taxon>Liliopsida</taxon>
        <taxon>Poales</taxon>
        <taxon>Cyperaceae</taxon>
        <taxon>Cyperoideae</taxon>
        <taxon>Cariceae</taxon>
        <taxon>Carex</taxon>
        <taxon>Carex subgen. Euthyceras</taxon>
    </lineage>
</organism>